<dbReference type="PANTHER" id="PTHR14553:SF1">
    <property type="entry name" value="SIMILAR TO CHROMOSOME 1 OPEN READING FRAME 50"/>
    <property type="match status" value="1"/>
</dbReference>
<feature type="compositionally biased region" description="Low complexity" evidence="2">
    <location>
        <begin position="135"/>
        <end position="144"/>
    </location>
</feature>
<dbReference type="InterPro" id="IPR019534">
    <property type="entry name" value="DUF2452"/>
</dbReference>
<dbReference type="InterPro" id="IPR007146">
    <property type="entry name" value="Sas10/Utp3/C1D"/>
</dbReference>
<reference evidence="3" key="1">
    <citation type="submission" date="2014-08" db="EMBL/GenBank/DDBJ databases">
        <authorList>
            <person name="Murali S."/>
            <person name="Richards S."/>
            <person name="Bandaranaike D."/>
            <person name="Bellair M."/>
            <person name="Blankenburg K."/>
            <person name="Chao H."/>
            <person name="Dinh H."/>
            <person name="Doddapaneni H."/>
            <person name="Dugan-Rocha S."/>
            <person name="Elkadiri S."/>
            <person name="Gnanaolivu R."/>
            <person name="Hughes D."/>
            <person name="Lee S."/>
            <person name="Li M."/>
            <person name="Ming W."/>
            <person name="Munidasa M."/>
            <person name="Muniz J."/>
            <person name="Nguyen L."/>
            <person name="Osuji N."/>
            <person name="Pu L.-L."/>
            <person name="Puazo M."/>
            <person name="Skinner E."/>
            <person name="Qu C."/>
            <person name="Quiroz J."/>
            <person name="Raj R."/>
            <person name="Weissenberger G."/>
            <person name="Xin Y."/>
            <person name="Zou X."/>
            <person name="Han Y."/>
            <person name="Worley K."/>
            <person name="Muzny D."/>
            <person name="Gibbs R."/>
        </authorList>
    </citation>
    <scope>NUCLEOTIDE SEQUENCE</scope>
    <source>
        <strain evidence="3">HAZT.00-mixed</strain>
        <tissue evidence="3">Whole organism</tissue>
    </source>
</reference>
<evidence type="ECO:0000256" key="1">
    <source>
        <dbReference type="SAM" id="Coils"/>
    </source>
</evidence>
<comment type="caution">
    <text evidence="3">The sequence shown here is derived from an EMBL/GenBank/DDBJ whole genome shotgun (WGS) entry which is preliminary data.</text>
</comment>
<gene>
    <name evidence="3" type="ORF">HAZT_HAZT007107</name>
</gene>
<keyword evidence="1" id="KW-0175">Coiled coil</keyword>
<dbReference type="PANTHER" id="PTHR14553">
    <property type="entry name" value="UNCHARACTERIZED PROTEIN C1ORF50"/>
    <property type="match status" value="1"/>
</dbReference>
<feature type="region of interest" description="Disordered" evidence="2">
    <location>
        <begin position="134"/>
        <end position="156"/>
    </location>
</feature>
<sequence>MDSKTDIPPSLAPKMLAMMKAIDELKTGLSPIVSKPHHEVLAKLDHLERAKIHIMESYTLNALFWALIKLSSDSDAEQLEKDIKTELGRIKGVQQRVAELEARASMQRIDQAAARRFINHGLGTSGKRMTLQVERTSSTPTGAPGTPPPTSSNSRRRYKRRLCCAGGFVIIAGGYVVQADSFTKATVGSKLQVIAEQVRFLQEQARRVLQEAQHNADLHHVACNFVKQPGATYHLYRRPSGQRYFSMISPKEWGECPHEYLGAHRLEADQSWTAAGDVDAKDADQQLIDKILTCSSAAAAIT</sequence>
<evidence type="ECO:0000256" key="2">
    <source>
        <dbReference type="SAM" id="MobiDB-lite"/>
    </source>
</evidence>
<feature type="non-terminal residue" evidence="3">
    <location>
        <position position="302"/>
    </location>
</feature>
<proteinExistence type="predicted"/>
<feature type="coiled-coil region" evidence="1">
    <location>
        <begin position="76"/>
        <end position="103"/>
    </location>
</feature>
<dbReference type="AlphaFoldDB" id="A0A6A0GRM0"/>
<organism evidence="3">
    <name type="scientific">Hyalella azteca</name>
    <name type="common">Amphipod</name>
    <dbReference type="NCBI Taxonomy" id="294128"/>
    <lineage>
        <taxon>Eukaryota</taxon>
        <taxon>Metazoa</taxon>
        <taxon>Ecdysozoa</taxon>
        <taxon>Arthropoda</taxon>
        <taxon>Crustacea</taxon>
        <taxon>Multicrustacea</taxon>
        <taxon>Malacostraca</taxon>
        <taxon>Eumalacostraca</taxon>
        <taxon>Peracarida</taxon>
        <taxon>Amphipoda</taxon>
        <taxon>Senticaudata</taxon>
        <taxon>Talitrida</taxon>
        <taxon>Talitroidea</taxon>
        <taxon>Hyalellidae</taxon>
        <taxon>Hyalella</taxon>
    </lineage>
</organism>
<dbReference type="OrthoDB" id="1421013at2759"/>
<dbReference type="Pfam" id="PF10504">
    <property type="entry name" value="DUF2452"/>
    <property type="match status" value="1"/>
</dbReference>
<evidence type="ECO:0008006" key="4">
    <source>
        <dbReference type="Google" id="ProtNLM"/>
    </source>
</evidence>
<accession>A0A6A0GRM0</accession>
<dbReference type="Pfam" id="PF04000">
    <property type="entry name" value="Sas10_Utp3"/>
    <property type="match status" value="1"/>
</dbReference>
<name>A0A6A0GRM0_HYAAZ</name>
<dbReference type="EMBL" id="JQDR03016078">
    <property type="protein sequence ID" value="KAA0185740.1"/>
    <property type="molecule type" value="Genomic_DNA"/>
</dbReference>
<evidence type="ECO:0000313" key="3">
    <source>
        <dbReference type="EMBL" id="KAA0185740.1"/>
    </source>
</evidence>
<dbReference type="Proteomes" id="UP000711488">
    <property type="component" value="Unassembled WGS sequence"/>
</dbReference>
<reference evidence="3" key="3">
    <citation type="submission" date="2019-06" db="EMBL/GenBank/DDBJ databases">
        <authorList>
            <person name="Poynton C."/>
            <person name="Hasenbein S."/>
            <person name="Benoit J.B."/>
            <person name="Sepulveda M.S."/>
            <person name="Poelchau M.F."/>
            <person name="Murali S.C."/>
            <person name="Chen S."/>
            <person name="Glastad K.M."/>
            <person name="Werren J.H."/>
            <person name="Vineis J.H."/>
            <person name="Bowen J.L."/>
            <person name="Friedrich M."/>
            <person name="Jones J."/>
            <person name="Robertson H.M."/>
            <person name="Feyereisen R."/>
            <person name="Mechler-Hickson A."/>
            <person name="Mathers N."/>
            <person name="Lee C.E."/>
            <person name="Colbourne J.K."/>
            <person name="Biales A."/>
            <person name="Johnston J.S."/>
            <person name="Wellborn G.A."/>
            <person name="Rosendale A.J."/>
            <person name="Cridge A.G."/>
            <person name="Munoz-Torres M.C."/>
            <person name="Bain P.A."/>
            <person name="Manny A.R."/>
            <person name="Major K.M."/>
            <person name="Lambert F.N."/>
            <person name="Vulpe C.D."/>
            <person name="Tuck P."/>
            <person name="Blalock B.J."/>
            <person name="Lin Y.-Y."/>
            <person name="Smith M.E."/>
            <person name="Ochoa-Acuna H."/>
            <person name="Chen M.-J.M."/>
            <person name="Childers C.P."/>
            <person name="Qu J."/>
            <person name="Dugan S."/>
            <person name="Lee S.L."/>
            <person name="Chao H."/>
            <person name="Dinh H."/>
            <person name="Han Y."/>
            <person name="Doddapaneni H."/>
            <person name="Worley K.C."/>
            <person name="Muzny D.M."/>
            <person name="Gibbs R.A."/>
            <person name="Richards S."/>
        </authorList>
    </citation>
    <scope>NUCLEOTIDE SEQUENCE</scope>
    <source>
        <strain evidence="3">HAZT.00-mixed</strain>
        <tissue evidence="3">Whole organism</tissue>
    </source>
</reference>
<protein>
    <recommendedName>
        <fullName evidence="4">Nuclear nucleic acid-binding protein C1D</fullName>
    </recommendedName>
</protein>
<reference evidence="3" key="2">
    <citation type="journal article" date="2018" name="Environ. Sci. Technol.">
        <title>The Toxicogenome of Hyalella azteca: A Model for Sediment Ecotoxicology and Evolutionary Toxicology.</title>
        <authorList>
            <person name="Poynton H.C."/>
            <person name="Hasenbein S."/>
            <person name="Benoit J.B."/>
            <person name="Sepulveda M.S."/>
            <person name="Poelchau M.F."/>
            <person name="Hughes D.S.T."/>
            <person name="Murali S.C."/>
            <person name="Chen S."/>
            <person name="Glastad K.M."/>
            <person name="Goodisman M.A.D."/>
            <person name="Werren J.H."/>
            <person name="Vineis J.H."/>
            <person name="Bowen J.L."/>
            <person name="Friedrich M."/>
            <person name="Jones J."/>
            <person name="Robertson H.M."/>
            <person name="Feyereisen R."/>
            <person name="Mechler-Hickson A."/>
            <person name="Mathers N."/>
            <person name="Lee C.E."/>
            <person name="Colbourne J.K."/>
            <person name="Biales A."/>
            <person name="Johnston J.S."/>
            <person name="Wellborn G.A."/>
            <person name="Rosendale A.J."/>
            <person name="Cridge A.G."/>
            <person name="Munoz-Torres M.C."/>
            <person name="Bain P.A."/>
            <person name="Manny A.R."/>
            <person name="Major K.M."/>
            <person name="Lambert F.N."/>
            <person name="Vulpe C.D."/>
            <person name="Tuck P."/>
            <person name="Blalock B.J."/>
            <person name="Lin Y.Y."/>
            <person name="Smith M.E."/>
            <person name="Ochoa-Acuna H."/>
            <person name="Chen M.M."/>
            <person name="Childers C.P."/>
            <person name="Qu J."/>
            <person name="Dugan S."/>
            <person name="Lee S.L."/>
            <person name="Chao H."/>
            <person name="Dinh H."/>
            <person name="Han Y."/>
            <person name="Doddapaneni H."/>
            <person name="Worley K.C."/>
            <person name="Muzny D.M."/>
            <person name="Gibbs R.A."/>
            <person name="Richards S."/>
        </authorList>
    </citation>
    <scope>NUCLEOTIDE SEQUENCE</scope>
    <source>
        <strain evidence="3">HAZT.00-mixed</strain>
        <tissue evidence="3">Whole organism</tissue>
    </source>
</reference>